<comment type="caution">
    <text evidence="13">The sequence shown here is derived from an EMBL/GenBank/DDBJ whole genome shotgun (WGS) entry which is preliminary data.</text>
</comment>
<dbReference type="Gene3D" id="3.40.50.150">
    <property type="entry name" value="Vaccinia Virus protein VP39"/>
    <property type="match status" value="1"/>
</dbReference>
<evidence type="ECO:0000256" key="11">
    <source>
        <dbReference type="ARBA" id="ARBA00035025"/>
    </source>
</evidence>
<dbReference type="GO" id="GO:0001510">
    <property type="term" value="P:RNA methylation"/>
    <property type="evidence" value="ECO:0007669"/>
    <property type="project" value="InterPro"/>
</dbReference>
<organism evidence="13 14">
    <name type="scientific">Lithospermum erythrorhizon</name>
    <name type="common">Purple gromwell</name>
    <name type="synonym">Lithospermum officinale var. erythrorhizon</name>
    <dbReference type="NCBI Taxonomy" id="34254"/>
    <lineage>
        <taxon>Eukaryota</taxon>
        <taxon>Viridiplantae</taxon>
        <taxon>Streptophyta</taxon>
        <taxon>Embryophyta</taxon>
        <taxon>Tracheophyta</taxon>
        <taxon>Spermatophyta</taxon>
        <taxon>Magnoliopsida</taxon>
        <taxon>eudicotyledons</taxon>
        <taxon>Gunneridae</taxon>
        <taxon>Pentapetalae</taxon>
        <taxon>asterids</taxon>
        <taxon>lamiids</taxon>
        <taxon>Boraginales</taxon>
        <taxon>Boraginaceae</taxon>
        <taxon>Boraginoideae</taxon>
        <taxon>Lithospermeae</taxon>
        <taxon>Lithospermum</taxon>
    </lineage>
</organism>
<keyword evidence="8" id="KW-0460">Magnesium</keyword>
<dbReference type="PANTHER" id="PTHR21404">
    <property type="entry name" value="HEN1"/>
    <property type="match status" value="1"/>
</dbReference>
<dbReference type="InterPro" id="IPR026610">
    <property type="entry name" value="Hen1"/>
</dbReference>
<keyword evidence="10" id="KW-0943">RNA-mediated gene silencing</keyword>
<dbReference type="GO" id="GO:0003723">
    <property type="term" value="F:RNA binding"/>
    <property type="evidence" value="ECO:0007669"/>
    <property type="project" value="UniProtKB-KW"/>
</dbReference>
<evidence type="ECO:0000256" key="2">
    <source>
        <dbReference type="ARBA" id="ARBA00009026"/>
    </source>
</evidence>
<comment type="catalytic activity">
    <reaction evidence="12">
        <text>small RNA 3'-end nucleotide + S-adenosyl-L-methionine = small RNA 3'-end 2'-O-methylnucleotide + S-adenosyl-L-homocysteine + H(+)</text>
        <dbReference type="Rhea" id="RHEA:37887"/>
        <dbReference type="Rhea" id="RHEA-COMP:10415"/>
        <dbReference type="Rhea" id="RHEA-COMP:10416"/>
        <dbReference type="ChEBI" id="CHEBI:15378"/>
        <dbReference type="ChEBI" id="CHEBI:57856"/>
        <dbReference type="ChEBI" id="CHEBI:59789"/>
        <dbReference type="ChEBI" id="CHEBI:74896"/>
        <dbReference type="ChEBI" id="CHEBI:74898"/>
        <dbReference type="EC" id="2.1.1.386"/>
    </reaction>
</comment>
<dbReference type="GO" id="GO:0046872">
    <property type="term" value="F:metal ion binding"/>
    <property type="evidence" value="ECO:0007669"/>
    <property type="project" value="UniProtKB-KW"/>
</dbReference>
<proteinExistence type="inferred from homology"/>
<sequence length="105" mass="11797">MFAKYHHQYRQVKSCLIHKWSCKLECTLTLLRVTAPLEQDLFSPPLSKQRVEYAVQHIKESSAISLVDFGCGSGSLLDSLLDYPTTLEKIVGVDISQKSLTRAAN</sequence>
<evidence type="ECO:0000313" key="14">
    <source>
        <dbReference type="Proteomes" id="UP001454036"/>
    </source>
</evidence>
<evidence type="ECO:0000256" key="9">
    <source>
        <dbReference type="ARBA" id="ARBA00022884"/>
    </source>
</evidence>
<evidence type="ECO:0000256" key="4">
    <source>
        <dbReference type="ARBA" id="ARBA00022603"/>
    </source>
</evidence>
<dbReference type="GO" id="GO:0005634">
    <property type="term" value="C:nucleus"/>
    <property type="evidence" value="ECO:0007669"/>
    <property type="project" value="TreeGrafter"/>
</dbReference>
<dbReference type="EC" id="2.1.1.386" evidence="11"/>
<keyword evidence="14" id="KW-1185">Reference proteome</keyword>
<dbReference type="Proteomes" id="UP001454036">
    <property type="component" value="Unassembled WGS sequence"/>
</dbReference>
<evidence type="ECO:0000256" key="6">
    <source>
        <dbReference type="ARBA" id="ARBA00022691"/>
    </source>
</evidence>
<evidence type="ECO:0000256" key="5">
    <source>
        <dbReference type="ARBA" id="ARBA00022679"/>
    </source>
</evidence>
<evidence type="ECO:0000256" key="12">
    <source>
        <dbReference type="ARBA" id="ARBA00048418"/>
    </source>
</evidence>
<comment type="similarity">
    <text evidence="2">Belongs to the methyltransferase superfamily. HEN1 family.</text>
</comment>
<dbReference type="SUPFAM" id="SSF53335">
    <property type="entry name" value="S-adenosyl-L-methionine-dependent methyltransferases"/>
    <property type="match status" value="1"/>
</dbReference>
<dbReference type="GO" id="GO:0030422">
    <property type="term" value="P:siRNA processing"/>
    <property type="evidence" value="ECO:0007669"/>
    <property type="project" value="TreeGrafter"/>
</dbReference>
<evidence type="ECO:0000256" key="8">
    <source>
        <dbReference type="ARBA" id="ARBA00022842"/>
    </source>
</evidence>
<evidence type="ECO:0000256" key="7">
    <source>
        <dbReference type="ARBA" id="ARBA00022723"/>
    </source>
</evidence>
<gene>
    <name evidence="13" type="ORF">LIER_42676</name>
</gene>
<evidence type="ECO:0000256" key="10">
    <source>
        <dbReference type="ARBA" id="ARBA00023158"/>
    </source>
</evidence>
<evidence type="ECO:0000313" key="13">
    <source>
        <dbReference type="EMBL" id="GAA0141765.1"/>
    </source>
</evidence>
<accession>A0AAV3NQZ9</accession>
<name>A0AAV3NQZ9_LITER</name>
<dbReference type="PANTHER" id="PTHR21404:SF3">
    <property type="entry name" value="SMALL RNA 2'-O-METHYLTRANSFERASE"/>
    <property type="match status" value="1"/>
</dbReference>
<keyword evidence="5" id="KW-0808">Transferase</keyword>
<dbReference type="EMBL" id="BAABME010030534">
    <property type="protein sequence ID" value="GAA0141765.1"/>
    <property type="molecule type" value="Genomic_DNA"/>
</dbReference>
<keyword evidence="4" id="KW-0489">Methyltransferase</keyword>
<dbReference type="InterPro" id="IPR029063">
    <property type="entry name" value="SAM-dependent_MTases_sf"/>
</dbReference>
<protein>
    <recommendedName>
        <fullName evidence="3">Small RNA 2'-O-methyltransferase</fullName>
        <ecNumber evidence="11">2.1.1.386</ecNumber>
    </recommendedName>
</protein>
<keyword evidence="9" id="KW-0694">RNA-binding</keyword>
<reference evidence="13 14" key="1">
    <citation type="submission" date="2024-01" db="EMBL/GenBank/DDBJ databases">
        <title>The complete chloroplast genome sequence of Lithospermum erythrorhizon: insights into the phylogenetic relationship among Boraginaceae species and the maternal lineages of purple gromwells.</title>
        <authorList>
            <person name="Okada T."/>
            <person name="Watanabe K."/>
        </authorList>
    </citation>
    <scope>NUCLEOTIDE SEQUENCE [LARGE SCALE GENOMIC DNA]</scope>
</reference>
<dbReference type="GO" id="GO:0005737">
    <property type="term" value="C:cytoplasm"/>
    <property type="evidence" value="ECO:0007669"/>
    <property type="project" value="TreeGrafter"/>
</dbReference>
<keyword evidence="7" id="KW-0479">Metal-binding</keyword>
<evidence type="ECO:0000256" key="1">
    <source>
        <dbReference type="ARBA" id="ARBA00001946"/>
    </source>
</evidence>
<evidence type="ECO:0000256" key="3">
    <source>
        <dbReference type="ARBA" id="ARBA00021330"/>
    </source>
</evidence>
<comment type="cofactor">
    <cofactor evidence="1">
        <name>Mg(2+)</name>
        <dbReference type="ChEBI" id="CHEBI:18420"/>
    </cofactor>
</comment>
<dbReference type="GO" id="GO:0090486">
    <property type="term" value="F:small RNA 2'-O-methyltransferase activity"/>
    <property type="evidence" value="ECO:0007669"/>
    <property type="project" value="UniProtKB-EC"/>
</dbReference>
<dbReference type="AlphaFoldDB" id="A0AAV3NQZ9"/>
<keyword evidence="6" id="KW-0949">S-adenosyl-L-methionine</keyword>